<accession>A0A9I9E889</accession>
<dbReference type="EnsemblPlants" id="MELO3C030151.2.1">
    <property type="protein sequence ID" value="MELO3C030151.2.1"/>
    <property type="gene ID" value="MELO3C030151.2"/>
</dbReference>
<proteinExistence type="predicted"/>
<dbReference type="Gramene" id="MELO3C030151.2.1">
    <property type="protein sequence ID" value="MELO3C030151.2.1"/>
    <property type="gene ID" value="MELO3C030151.2"/>
</dbReference>
<reference evidence="1" key="1">
    <citation type="submission" date="2023-03" db="UniProtKB">
        <authorList>
            <consortium name="EnsemblPlants"/>
        </authorList>
    </citation>
    <scope>IDENTIFICATION</scope>
</reference>
<protein>
    <submittedName>
        <fullName evidence="1">Uncharacterized protein</fullName>
    </submittedName>
</protein>
<evidence type="ECO:0000313" key="1">
    <source>
        <dbReference type="EnsemblPlants" id="MELO3C030151.2.1"/>
    </source>
</evidence>
<sequence>MYTAKNSSWQEDKSLRMTKLEEISRLEVLTFCLREKRKVGAIQELVVKTKFSSPAFSSHSQFDIFPPVKNAKRG</sequence>
<organism evidence="1">
    <name type="scientific">Cucumis melo</name>
    <name type="common">Muskmelon</name>
    <dbReference type="NCBI Taxonomy" id="3656"/>
    <lineage>
        <taxon>Eukaryota</taxon>
        <taxon>Viridiplantae</taxon>
        <taxon>Streptophyta</taxon>
        <taxon>Embryophyta</taxon>
        <taxon>Tracheophyta</taxon>
        <taxon>Spermatophyta</taxon>
        <taxon>Magnoliopsida</taxon>
        <taxon>eudicotyledons</taxon>
        <taxon>Gunneridae</taxon>
        <taxon>Pentapetalae</taxon>
        <taxon>rosids</taxon>
        <taxon>fabids</taxon>
        <taxon>Cucurbitales</taxon>
        <taxon>Cucurbitaceae</taxon>
        <taxon>Benincaseae</taxon>
        <taxon>Cucumis</taxon>
    </lineage>
</organism>
<name>A0A9I9E889_CUCME</name>
<dbReference type="AlphaFoldDB" id="A0A9I9E889"/>